<name>B3S4E6_TRIAD</name>
<feature type="domain" description="RGS" evidence="1">
    <location>
        <begin position="86"/>
        <end position="214"/>
    </location>
</feature>
<dbReference type="CTD" id="6756205"/>
<dbReference type="InterPro" id="IPR044926">
    <property type="entry name" value="RGS_subdomain_2"/>
</dbReference>
<gene>
    <name evidence="2" type="ORF">TRIADDRAFT_28528</name>
</gene>
<dbReference type="SMART" id="SM00315">
    <property type="entry name" value="RGS"/>
    <property type="match status" value="1"/>
</dbReference>
<dbReference type="PANTHER" id="PTHR13155:SF1">
    <property type="entry name" value="A-KINASE ANCHOR PROTEIN 10, MITOCHONDRIAL"/>
    <property type="match status" value="1"/>
</dbReference>
<dbReference type="OrthoDB" id="5584247at2759"/>
<dbReference type="Gene3D" id="1.10.167.10">
    <property type="entry name" value="Regulator of G-protein Signalling 4, domain 2"/>
    <property type="match status" value="2"/>
</dbReference>
<sequence length="325" mass="37242">AIQNDAISLYDKYISLEATEKIRLSEDIRVRIEGNICSEDGRILPDCFKEAQEFSFNKMERIFPYFLCSEMYSNYQVDILTSTRISVADILYNEMAMFYFMEFMEQENALNYLQFWQTSENFRQQLVTAKETGKYCASEAQDDAMIIYNKYFSLQATKSLGIDDIVRFEIENNICQESGPTVDCFKTPQKYTYFMIEEVFLPSFLHSSLYFKYLSELVNSSQRMSDIIAGVKLIIMEGSDEDDEELEAISLQAIGRRVADISDVAPNLVENNKNNAVEGSAKIEPSAAEATLHRPLSFGYVDEYGRFVTEAEPEPGLKKKPGWGC</sequence>
<organism evidence="2 3">
    <name type="scientific">Trichoplax adhaerens</name>
    <name type="common">Trichoplax reptans</name>
    <dbReference type="NCBI Taxonomy" id="10228"/>
    <lineage>
        <taxon>Eukaryota</taxon>
        <taxon>Metazoa</taxon>
        <taxon>Placozoa</taxon>
        <taxon>Uniplacotomia</taxon>
        <taxon>Trichoplacea</taxon>
        <taxon>Trichoplacidae</taxon>
        <taxon>Trichoplax</taxon>
    </lineage>
</organism>
<dbReference type="InParanoid" id="B3S4E6"/>
<dbReference type="InterPro" id="IPR016137">
    <property type="entry name" value="RGS"/>
</dbReference>
<keyword evidence="3" id="KW-1185">Reference proteome</keyword>
<evidence type="ECO:0000313" key="2">
    <source>
        <dbReference type="EMBL" id="EDV22625.1"/>
    </source>
</evidence>
<feature type="non-terminal residue" evidence="2">
    <location>
        <position position="1"/>
    </location>
</feature>
<accession>B3S4E6</accession>
<dbReference type="OMA" id="IHIENSI"/>
<protein>
    <recommendedName>
        <fullName evidence="1">RGS domain-containing protein</fullName>
    </recommendedName>
</protein>
<dbReference type="HOGENOM" id="CLU_022662_1_0_1"/>
<dbReference type="InterPro" id="IPR036305">
    <property type="entry name" value="RGS_sf"/>
</dbReference>
<dbReference type="GO" id="GO:0005739">
    <property type="term" value="C:mitochondrion"/>
    <property type="evidence" value="ECO:0000318"/>
    <property type="project" value="GO_Central"/>
</dbReference>
<dbReference type="GO" id="GO:0005886">
    <property type="term" value="C:plasma membrane"/>
    <property type="evidence" value="ECO:0000318"/>
    <property type="project" value="GO_Central"/>
</dbReference>
<evidence type="ECO:0000313" key="3">
    <source>
        <dbReference type="Proteomes" id="UP000009022"/>
    </source>
</evidence>
<dbReference type="AlphaFoldDB" id="B3S4E6"/>
<dbReference type="Pfam" id="PF00615">
    <property type="entry name" value="RGS"/>
    <property type="match status" value="2"/>
</dbReference>
<dbReference type="Proteomes" id="UP000009022">
    <property type="component" value="Unassembled WGS sequence"/>
</dbReference>
<dbReference type="InterPro" id="IPR052246">
    <property type="entry name" value="Cell_Polariz_PKAAnc"/>
</dbReference>
<dbReference type="RefSeq" id="XP_002115169.1">
    <property type="nucleotide sequence ID" value="XM_002115133.1"/>
</dbReference>
<dbReference type="GO" id="GO:0008104">
    <property type="term" value="P:intracellular protein localization"/>
    <property type="evidence" value="ECO:0000318"/>
    <property type="project" value="GO_Central"/>
</dbReference>
<dbReference type="eggNOG" id="KOG3590">
    <property type="taxonomic scope" value="Eukaryota"/>
</dbReference>
<dbReference type="GeneID" id="6756205"/>
<dbReference type="PANTHER" id="PTHR13155">
    <property type="entry name" value="A-KINASE ANCHOR PROTEINS"/>
    <property type="match status" value="1"/>
</dbReference>
<dbReference type="PROSITE" id="PS50132">
    <property type="entry name" value="RGS"/>
    <property type="match status" value="1"/>
</dbReference>
<evidence type="ECO:0000259" key="1">
    <source>
        <dbReference type="PROSITE" id="PS50132"/>
    </source>
</evidence>
<reference evidence="2 3" key="1">
    <citation type="journal article" date="2008" name="Nature">
        <title>The Trichoplax genome and the nature of placozoans.</title>
        <authorList>
            <person name="Srivastava M."/>
            <person name="Begovic E."/>
            <person name="Chapman J."/>
            <person name="Putnam N.H."/>
            <person name="Hellsten U."/>
            <person name="Kawashima T."/>
            <person name="Kuo A."/>
            <person name="Mitros T."/>
            <person name="Salamov A."/>
            <person name="Carpenter M.L."/>
            <person name="Signorovitch A.Y."/>
            <person name="Moreno M.A."/>
            <person name="Kamm K."/>
            <person name="Grimwood J."/>
            <person name="Schmutz J."/>
            <person name="Shapiro H."/>
            <person name="Grigoriev I.V."/>
            <person name="Buss L.W."/>
            <person name="Schierwater B."/>
            <person name="Dellaporta S.L."/>
            <person name="Rokhsar D.S."/>
        </authorList>
    </citation>
    <scope>NUCLEOTIDE SEQUENCE [LARGE SCALE GENOMIC DNA]</scope>
    <source>
        <strain evidence="2 3">Grell-BS-1999</strain>
    </source>
</reference>
<dbReference type="EMBL" id="DS985249">
    <property type="protein sequence ID" value="EDV22625.1"/>
    <property type="molecule type" value="Genomic_DNA"/>
</dbReference>
<dbReference type="FunFam" id="1.10.167.10:FF:000005">
    <property type="entry name" value="Putative A-kinase anchor protein 10 mitochondrial"/>
    <property type="match status" value="1"/>
</dbReference>
<proteinExistence type="predicted"/>
<dbReference type="PhylomeDB" id="B3S4E6"/>
<dbReference type="KEGG" id="tad:TRIADDRAFT_28528"/>
<dbReference type="STRING" id="10228.B3S4E6"/>
<dbReference type="SUPFAM" id="SSF48097">
    <property type="entry name" value="Regulator of G-protein signaling, RGS"/>
    <property type="match status" value="2"/>
</dbReference>